<proteinExistence type="inferred from homology"/>
<dbReference type="Pfam" id="PF04832">
    <property type="entry name" value="SOUL"/>
    <property type="match status" value="4"/>
</dbReference>
<dbReference type="Gene3D" id="3.20.80.10">
    <property type="entry name" value="Regulatory factor, effector binding domain"/>
    <property type="match status" value="4"/>
</dbReference>
<evidence type="ECO:0000313" key="4">
    <source>
        <dbReference type="Proteomes" id="UP000838412"/>
    </source>
</evidence>
<dbReference type="InterPro" id="IPR006917">
    <property type="entry name" value="SOUL_heme-bd"/>
</dbReference>
<dbReference type="Proteomes" id="UP000838412">
    <property type="component" value="Chromosome 8"/>
</dbReference>
<sequence>MYMNTTYYFRSMMRQCLLLLVLAVVCQSATLNDKEPGSEQEKVGFCTLECPGYEVLCTTDDYEVRRYESSLWVSTVVTDFSYVTGTTRAFWRLFNYITGENEEGITMEMTQPVLVTIPKDKDGWFFRDYVVSFMIPRVHWDNPPLPTDSVLDIERRPEEVVFVQSSRGWLTGWNANTMQEELVGKLQENGEVIVDEGVITATYQPPYQMTDRHNEIWVLGGDGYIRGSYLPSCLREANVGQVIPVKDVPDGCDVKECAPFSTVERKSSSKFIERTMTPTKGVCITSSPGSDWEAATYQNYLPLYQYLAGQNSQQAKIDSTLSTFMIMPTDTFLCEECTQTVTTCLTLPKAAYENPPQPKDERLFIFEAPTSNFNLMAFSGYPTKKHMSKMAAKFMTILDEEGVEYTKDMFFATAYDDFTSNNYTEIAFAKGKGDGSMIPEMWEKIAGAGNTEKEEKKTEVTDDLDILPTSRVQDVPPGCQGRECPVFKTVKTYDGFVERAIKEAKWVCMHTTSCNYESASLKMFYRLLDYTGGQNSAGVKMDTTTPILNWNDMDNLEMGDSCGKQYRTCVILPEMHQDTPPTPSNDEVRILVYVYNSRGPHVYVMPFGGYATNDKIERLARKFRSRLEAAGLPYKTKYFKVVVYDGPQKVDRYNEIWFQKPRNDEAEDLVTFDVDTSTYKPDAVPSAPSMWERKCKSSACPTCPECPKFDVIRSFNNFDERKTPRGTWVDKKFLGCTTKQGPPEMLPLFRYMSGTNTGRVSMERTSPLMTVMWQKDNRKLGCDKDLHVAFWVPEEHDQGNPPYPIEEDVTLYKTQGYTAYVRSFSGPKPNDSDLIQMSKSFMGALDEAGINYKPDWIKLLEYDGPEVEPEKRLNELWMVKKEE</sequence>
<dbReference type="SUPFAM" id="SSF55136">
    <property type="entry name" value="Probable bacterial effector-binding domain"/>
    <property type="match status" value="4"/>
</dbReference>
<protein>
    <submittedName>
        <fullName evidence="3">HEBP2 protein</fullName>
    </submittedName>
</protein>
<evidence type="ECO:0000256" key="1">
    <source>
        <dbReference type="ARBA" id="ARBA00009817"/>
    </source>
</evidence>
<reference evidence="3" key="1">
    <citation type="submission" date="2022-01" db="EMBL/GenBank/DDBJ databases">
        <authorList>
            <person name="Braso-Vives M."/>
        </authorList>
    </citation>
    <scope>NUCLEOTIDE SEQUENCE</scope>
</reference>
<dbReference type="PANTHER" id="PTHR11220:SF72">
    <property type="entry name" value="HEME-BINDING PROTEIN 2-LIKE ISOFORM X2"/>
    <property type="match status" value="1"/>
</dbReference>
<name>A0A8K0AA75_BRALA</name>
<comment type="similarity">
    <text evidence="1">Belongs to the HEBP family.</text>
</comment>
<dbReference type="EMBL" id="OV696693">
    <property type="protein sequence ID" value="CAH1272173.1"/>
    <property type="molecule type" value="Genomic_DNA"/>
</dbReference>
<keyword evidence="2" id="KW-0732">Signal</keyword>
<accession>A0A8K0AA75</accession>
<organism evidence="3 4">
    <name type="scientific">Branchiostoma lanceolatum</name>
    <name type="common">Common lancelet</name>
    <name type="synonym">Amphioxus lanceolatum</name>
    <dbReference type="NCBI Taxonomy" id="7740"/>
    <lineage>
        <taxon>Eukaryota</taxon>
        <taxon>Metazoa</taxon>
        <taxon>Chordata</taxon>
        <taxon>Cephalochordata</taxon>
        <taxon>Leptocardii</taxon>
        <taxon>Amphioxiformes</taxon>
        <taxon>Branchiostomatidae</taxon>
        <taxon>Branchiostoma</taxon>
    </lineage>
</organism>
<dbReference type="AlphaFoldDB" id="A0A8K0AA75"/>
<evidence type="ECO:0000256" key="2">
    <source>
        <dbReference type="SAM" id="SignalP"/>
    </source>
</evidence>
<dbReference type="OrthoDB" id="6424451at2759"/>
<dbReference type="PANTHER" id="PTHR11220">
    <property type="entry name" value="HEME-BINDING PROTEIN-RELATED"/>
    <property type="match status" value="1"/>
</dbReference>
<keyword evidence="4" id="KW-1185">Reference proteome</keyword>
<feature type="chain" id="PRO_5035462692" evidence="2">
    <location>
        <begin position="29"/>
        <end position="883"/>
    </location>
</feature>
<evidence type="ECO:0000313" key="3">
    <source>
        <dbReference type="EMBL" id="CAH1272173.1"/>
    </source>
</evidence>
<feature type="signal peptide" evidence="2">
    <location>
        <begin position="1"/>
        <end position="28"/>
    </location>
</feature>
<dbReference type="InterPro" id="IPR011256">
    <property type="entry name" value="Reg_factor_effector_dom_sf"/>
</dbReference>
<gene>
    <name evidence="3" type="primary">HEBP2</name>
    <name evidence="3" type="ORF">BLAG_LOCUS23891</name>
</gene>
<dbReference type="FunFam" id="3.20.80.10:FF:000002">
    <property type="entry name" value="Heme-binding protein 2"/>
    <property type="match status" value="3"/>
</dbReference>